<gene>
    <name evidence="1" type="ORF">F994_02640</name>
</gene>
<evidence type="ECO:0000313" key="1">
    <source>
        <dbReference type="EMBL" id="ENU18956.1"/>
    </source>
</evidence>
<accession>N8NX58</accession>
<dbReference type="eggNOG" id="ENOG50334CM">
    <property type="taxonomic scope" value="Bacteria"/>
</dbReference>
<proteinExistence type="predicted"/>
<sequence>MGNLNLTTITDQTPYVQKIKDTLERASGQSIPLTEGKKVQCKGGVSVAPIVFLFASGQELTLFARASADVFKASLNGKEIVLSGDVSDDYKQTFDNAVLGVAQLILTVQPKIEQQNKKEKVNIPWRQSNSIPK</sequence>
<organism evidence="1 2">
    <name type="scientific">Acinetobacter bohemicus ANC 3994</name>
    <dbReference type="NCBI Taxonomy" id="1217715"/>
    <lineage>
        <taxon>Bacteria</taxon>
        <taxon>Pseudomonadati</taxon>
        <taxon>Pseudomonadota</taxon>
        <taxon>Gammaproteobacteria</taxon>
        <taxon>Moraxellales</taxon>
        <taxon>Moraxellaceae</taxon>
        <taxon>Acinetobacter</taxon>
    </lineage>
</organism>
<dbReference type="RefSeq" id="WP_004649192.1">
    <property type="nucleotide sequence ID" value="NZ_KB849164.1"/>
</dbReference>
<dbReference type="EMBL" id="APOH01000016">
    <property type="protein sequence ID" value="ENU18956.1"/>
    <property type="molecule type" value="Genomic_DNA"/>
</dbReference>
<dbReference type="PATRIC" id="fig|1217715.3.peg.2580"/>
<protein>
    <submittedName>
        <fullName evidence="1">Uncharacterized protein</fullName>
    </submittedName>
</protein>
<reference evidence="1 2" key="1">
    <citation type="submission" date="2013-02" db="EMBL/GenBank/DDBJ databases">
        <title>The Genome Sequence of Acinetobacter sp. ANC 3994.</title>
        <authorList>
            <consortium name="The Broad Institute Genome Sequencing Platform"/>
            <consortium name="The Broad Institute Genome Sequencing Center for Infectious Disease"/>
            <person name="Cerqueira G."/>
            <person name="Feldgarden M."/>
            <person name="Courvalin P."/>
            <person name="Perichon B."/>
            <person name="Grillot-Courvalin C."/>
            <person name="Clermont D."/>
            <person name="Rocha E."/>
            <person name="Yoon E.-J."/>
            <person name="Nemec A."/>
            <person name="Walker B."/>
            <person name="Young S.K."/>
            <person name="Zeng Q."/>
            <person name="Gargeya S."/>
            <person name="Fitzgerald M."/>
            <person name="Haas B."/>
            <person name="Abouelleil A."/>
            <person name="Alvarado L."/>
            <person name="Arachchi H.M."/>
            <person name="Berlin A.M."/>
            <person name="Chapman S.B."/>
            <person name="Dewar J."/>
            <person name="Goldberg J."/>
            <person name="Griggs A."/>
            <person name="Gujja S."/>
            <person name="Hansen M."/>
            <person name="Howarth C."/>
            <person name="Imamovic A."/>
            <person name="Larimer J."/>
            <person name="McCowan C."/>
            <person name="Murphy C."/>
            <person name="Neiman D."/>
            <person name="Pearson M."/>
            <person name="Priest M."/>
            <person name="Roberts A."/>
            <person name="Saif S."/>
            <person name="Shea T."/>
            <person name="Sisk P."/>
            <person name="Sykes S."/>
            <person name="Wortman J."/>
            <person name="Nusbaum C."/>
            <person name="Birren B."/>
        </authorList>
    </citation>
    <scope>NUCLEOTIDE SEQUENCE [LARGE SCALE GENOMIC DNA]</scope>
    <source>
        <strain evidence="1 2">ANC 3994</strain>
    </source>
</reference>
<dbReference type="HOGENOM" id="CLU_133063_0_0_6"/>
<evidence type="ECO:0000313" key="2">
    <source>
        <dbReference type="Proteomes" id="UP000013086"/>
    </source>
</evidence>
<dbReference type="AlphaFoldDB" id="N8NX58"/>
<comment type="caution">
    <text evidence="1">The sequence shown here is derived from an EMBL/GenBank/DDBJ whole genome shotgun (WGS) entry which is preliminary data.</text>
</comment>
<name>N8NX58_9GAMM</name>
<dbReference type="Proteomes" id="UP000013086">
    <property type="component" value="Unassembled WGS sequence"/>
</dbReference>